<dbReference type="Gene3D" id="3.90.75.20">
    <property type="match status" value="1"/>
</dbReference>
<feature type="region of interest" description="Disordered" evidence="1">
    <location>
        <begin position="44"/>
        <end position="65"/>
    </location>
</feature>
<sequence>MKDLPVAEMARRYERGESASALGRVYGVGCATVLRRLRAAGVKTRTRAEAREGQRGQPRKRGGPFYVGVGYLRTQDRGHENQDVHRGCWEAHNGPIPEGHFIHHINGNRLDNAIRNLACMTASEHTALHNRGRAAKPECKTVLSK</sequence>
<dbReference type="InterPro" id="IPR044925">
    <property type="entry name" value="His-Me_finger_sf"/>
</dbReference>
<accession>A0A6M3K798</accession>
<dbReference type="AlphaFoldDB" id="A0A6M3K798"/>
<evidence type="ECO:0000259" key="2">
    <source>
        <dbReference type="Pfam" id="PF13392"/>
    </source>
</evidence>
<proteinExistence type="predicted"/>
<dbReference type="EMBL" id="MT143135">
    <property type="protein sequence ID" value="QJA93257.1"/>
    <property type="molecule type" value="Genomic_DNA"/>
</dbReference>
<organism evidence="3">
    <name type="scientific">viral metagenome</name>
    <dbReference type="NCBI Taxonomy" id="1070528"/>
    <lineage>
        <taxon>unclassified sequences</taxon>
        <taxon>metagenomes</taxon>
        <taxon>organismal metagenomes</taxon>
    </lineage>
</organism>
<keyword evidence="3" id="KW-0540">Nuclease</keyword>
<dbReference type="GO" id="GO:0004519">
    <property type="term" value="F:endonuclease activity"/>
    <property type="evidence" value="ECO:0007669"/>
    <property type="project" value="UniProtKB-KW"/>
</dbReference>
<feature type="domain" description="HNH nuclease" evidence="2">
    <location>
        <begin position="84"/>
        <end position="126"/>
    </location>
</feature>
<dbReference type="InterPro" id="IPR003615">
    <property type="entry name" value="HNH_nuc"/>
</dbReference>
<evidence type="ECO:0000313" key="4">
    <source>
        <dbReference type="EMBL" id="QJA93257.1"/>
    </source>
</evidence>
<keyword evidence="3" id="KW-0378">Hydrolase</keyword>
<evidence type="ECO:0000313" key="3">
    <source>
        <dbReference type="EMBL" id="QJA77669.1"/>
    </source>
</evidence>
<keyword evidence="3" id="KW-0255">Endonuclease</keyword>
<protein>
    <submittedName>
        <fullName evidence="3">Putative homing endonuclease</fullName>
    </submittedName>
</protein>
<dbReference type="EMBL" id="MT142295">
    <property type="protein sequence ID" value="QJA77669.1"/>
    <property type="molecule type" value="Genomic_DNA"/>
</dbReference>
<gene>
    <name evidence="3" type="ORF">MM415A01250_0013</name>
    <name evidence="4" type="ORF">MM415B04291_0003</name>
</gene>
<reference evidence="3" key="1">
    <citation type="submission" date="2020-03" db="EMBL/GenBank/DDBJ databases">
        <title>The deep terrestrial virosphere.</title>
        <authorList>
            <person name="Holmfeldt K."/>
            <person name="Nilsson E."/>
            <person name="Simone D."/>
            <person name="Lopez-Fernandez M."/>
            <person name="Wu X."/>
            <person name="de Brujin I."/>
            <person name="Lundin D."/>
            <person name="Andersson A."/>
            <person name="Bertilsson S."/>
            <person name="Dopson M."/>
        </authorList>
    </citation>
    <scope>NUCLEOTIDE SEQUENCE</scope>
    <source>
        <strain evidence="3">MM415A01250</strain>
        <strain evidence="4">MM415B04291</strain>
    </source>
</reference>
<name>A0A6M3K798_9ZZZZ</name>
<dbReference type="SUPFAM" id="SSF54060">
    <property type="entry name" value="His-Me finger endonucleases"/>
    <property type="match status" value="1"/>
</dbReference>
<dbReference type="Pfam" id="PF13392">
    <property type="entry name" value="HNH_3"/>
    <property type="match status" value="1"/>
</dbReference>
<evidence type="ECO:0000256" key="1">
    <source>
        <dbReference type="SAM" id="MobiDB-lite"/>
    </source>
</evidence>